<evidence type="ECO:0000256" key="1">
    <source>
        <dbReference type="SAM" id="MobiDB-lite"/>
    </source>
</evidence>
<dbReference type="AlphaFoldDB" id="A0A9Q0GER4"/>
<feature type="compositionally biased region" description="Basic residues" evidence="1">
    <location>
        <begin position="50"/>
        <end position="60"/>
    </location>
</feature>
<dbReference type="Proteomes" id="UP001141552">
    <property type="component" value="Unassembled WGS sequence"/>
</dbReference>
<feature type="region of interest" description="Disordered" evidence="1">
    <location>
        <begin position="1"/>
        <end position="83"/>
    </location>
</feature>
<dbReference type="EMBL" id="JAKUCV010000910">
    <property type="protein sequence ID" value="KAJ4848411.1"/>
    <property type="molecule type" value="Genomic_DNA"/>
</dbReference>
<gene>
    <name evidence="2" type="ORF">Tsubulata_032782</name>
</gene>
<keyword evidence="3" id="KW-1185">Reference proteome</keyword>
<comment type="caution">
    <text evidence="2">The sequence shown here is derived from an EMBL/GenBank/DDBJ whole genome shotgun (WGS) entry which is preliminary data.</text>
</comment>
<evidence type="ECO:0000313" key="2">
    <source>
        <dbReference type="EMBL" id="KAJ4848411.1"/>
    </source>
</evidence>
<reference evidence="2" key="1">
    <citation type="submission" date="2022-02" db="EMBL/GenBank/DDBJ databases">
        <authorList>
            <person name="Henning P.M."/>
            <person name="McCubbin A.G."/>
            <person name="Shore J.S."/>
        </authorList>
    </citation>
    <scope>NUCLEOTIDE SEQUENCE</scope>
    <source>
        <strain evidence="2">F60SS</strain>
        <tissue evidence="2">Leaves</tissue>
    </source>
</reference>
<dbReference type="OrthoDB" id="1616998at2759"/>
<accession>A0A9Q0GER4</accession>
<evidence type="ECO:0000313" key="3">
    <source>
        <dbReference type="Proteomes" id="UP001141552"/>
    </source>
</evidence>
<proteinExistence type="predicted"/>
<reference evidence="2" key="2">
    <citation type="journal article" date="2023" name="Plants (Basel)">
        <title>Annotation of the Turnera subulata (Passifloraceae) Draft Genome Reveals the S-Locus Evolved after the Divergence of Turneroideae from Passifloroideae in a Stepwise Manner.</title>
        <authorList>
            <person name="Henning P.M."/>
            <person name="Roalson E.H."/>
            <person name="Mir W."/>
            <person name="McCubbin A.G."/>
            <person name="Shore J.S."/>
        </authorList>
    </citation>
    <scope>NUCLEOTIDE SEQUENCE</scope>
    <source>
        <strain evidence="2">F60SS</strain>
    </source>
</reference>
<name>A0A9Q0GER4_9ROSI</name>
<sequence>MAPENGNVGDLDGCSSSEQATHQKERKPNTIVTGNPNYDKVLAQRALLGSRKRRGKSRKMVNHEARSLPSRLSKVSLADESVD</sequence>
<protein>
    <submittedName>
        <fullName evidence="2">Uncharacterized protein</fullName>
    </submittedName>
</protein>
<organism evidence="2 3">
    <name type="scientific">Turnera subulata</name>
    <dbReference type="NCBI Taxonomy" id="218843"/>
    <lineage>
        <taxon>Eukaryota</taxon>
        <taxon>Viridiplantae</taxon>
        <taxon>Streptophyta</taxon>
        <taxon>Embryophyta</taxon>
        <taxon>Tracheophyta</taxon>
        <taxon>Spermatophyta</taxon>
        <taxon>Magnoliopsida</taxon>
        <taxon>eudicotyledons</taxon>
        <taxon>Gunneridae</taxon>
        <taxon>Pentapetalae</taxon>
        <taxon>rosids</taxon>
        <taxon>fabids</taxon>
        <taxon>Malpighiales</taxon>
        <taxon>Passifloraceae</taxon>
        <taxon>Turnera</taxon>
    </lineage>
</organism>